<proteinExistence type="predicted"/>
<feature type="region of interest" description="Disordered" evidence="1">
    <location>
        <begin position="66"/>
        <end position="92"/>
    </location>
</feature>
<evidence type="ECO:0000256" key="1">
    <source>
        <dbReference type="SAM" id="MobiDB-lite"/>
    </source>
</evidence>
<name>A0A1I7S2Q4_BURXY</name>
<organism evidence="2 3">
    <name type="scientific">Bursaphelenchus xylophilus</name>
    <name type="common">Pinewood nematode worm</name>
    <name type="synonym">Aphelenchoides xylophilus</name>
    <dbReference type="NCBI Taxonomy" id="6326"/>
    <lineage>
        <taxon>Eukaryota</taxon>
        <taxon>Metazoa</taxon>
        <taxon>Ecdysozoa</taxon>
        <taxon>Nematoda</taxon>
        <taxon>Chromadorea</taxon>
        <taxon>Rhabditida</taxon>
        <taxon>Tylenchina</taxon>
        <taxon>Tylenchomorpha</taxon>
        <taxon>Aphelenchoidea</taxon>
        <taxon>Aphelenchoididae</taxon>
        <taxon>Bursaphelenchus</taxon>
    </lineage>
</organism>
<sequence>MMQGILHYVNQREPRPDVLQLELPVRKGGSCEYCDGHHNAILCRDISVTSRKALNEKLDKMLTNGQIKNLEGNYDPQPKEPSEYQDSDEEYI</sequence>
<feature type="compositionally biased region" description="Acidic residues" evidence="1">
    <location>
        <begin position="83"/>
        <end position="92"/>
    </location>
</feature>
<evidence type="ECO:0000313" key="2">
    <source>
        <dbReference type="Proteomes" id="UP000095284"/>
    </source>
</evidence>
<reference evidence="3" key="1">
    <citation type="submission" date="2016-11" db="UniProtKB">
        <authorList>
            <consortium name="WormBaseParasite"/>
        </authorList>
    </citation>
    <scope>IDENTIFICATION</scope>
</reference>
<dbReference type="Proteomes" id="UP000095284">
    <property type="component" value="Unplaced"/>
</dbReference>
<dbReference type="AlphaFoldDB" id="A0A1I7S2Q4"/>
<evidence type="ECO:0000313" key="3">
    <source>
        <dbReference type="WBParaSite" id="BXY_0728400.1"/>
    </source>
</evidence>
<protein>
    <submittedName>
        <fullName evidence="3">Reverse transcriptase domain-containing protein</fullName>
    </submittedName>
</protein>
<dbReference type="WBParaSite" id="BXY_0728400.1">
    <property type="protein sequence ID" value="BXY_0728400.1"/>
    <property type="gene ID" value="BXY_0728400"/>
</dbReference>
<accession>A0A1I7S2Q4</accession>